<dbReference type="Proteomes" id="UP000002668">
    <property type="component" value="Genome"/>
</dbReference>
<feature type="signal peptide" evidence="2">
    <location>
        <begin position="1"/>
        <end position="21"/>
    </location>
</feature>
<keyword evidence="4" id="KW-1185">Reference proteome</keyword>
<feature type="compositionally biased region" description="Basic and acidic residues" evidence="1">
    <location>
        <begin position="50"/>
        <end position="59"/>
    </location>
</feature>
<dbReference type="AlphaFoldDB" id="E4ZVD6"/>
<feature type="compositionally biased region" description="Basic residues" evidence="1">
    <location>
        <begin position="60"/>
        <end position="70"/>
    </location>
</feature>
<protein>
    <submittedName>
        <fullName evidence="3">Predicted protein</fullName>
    </submittedName>
</protein>
<feature type="chain" id="PRO_5003194574" evidence="2">
    <location>
        <begin position="22"/>
        <end position="70"/>
    </location>
</feature>
<keyword evidence="2" id="KW-0732">Signal</keyword>
<name>E4ZVD6_LEPMJ</name>
<evidence type="ECO:0000256" key="2">
    <source>
        <dbReference type="SAM" id="SignalP"/>
    </source>
</evidence>
<reference evidence="4" key="1">
    <citation type="journal article" date="2011" name="Nat. Commun.">
        <title>Effector diversification within compartments of the Leptosphaeria maculans genome affected by Repeat-Induced Point mutations.</title>
        <authorList>
            <person name="Rouxel T."/>
            <person name="Grandaubert J."/>
            <person name="Hane J.K."/>
            <person name="Hoede C."/>
            <person name="van de Wouw A.P."/>
            <person name="Couloux A."/>
            <person name="Dominguez V."/>
            <person name="Anthouard V."/>
            <person name="Bally P."/>
            <person name="Bourras S."/>
            <person name="Cozijnsen A.J."/>
            <person name="Ciuffetti L.M."/>
            <person name="Degrave A."/>
            <person name="Dilmaghani A."/>
            <person name="Duret L."/>
            <person name="Fudal I."/>
            <person name="Goodwin S.B."/>
            <person name="Gout L."/>
            <person name="Glaser N."/>
            <person name="Linglin J."/>
            <person name="Kema G.H.J."/>
            <person name="Lapalu N."/>
            <person name="Lawrence C.B."/>
            <person name="May K."/>
            <person name="Meyer M."/>
            <person name="Ollivier B."/>
            <person name="Poulain J."/>
            <person name="Schoch C.L."/>
            <person name="Simon A."/>
            <person name="Spatafora J.W."/>
            <person name="Stachowiak A."/>
            <person name="Turgeon B.G."/>
            <person name="Tyler B.M."/>
            <person name="Vincent D."/>
            <person name="Weissenbach J."/>
            <person name="Amselem J."/>
            <person name="Quesneville H."/>
            <person name="Oliver R.P."/>
            <person name="Wincker P."/>
            <person name="Balesdent M.-H."/>
            <person name="Howlett B.J."/>
        </authorList>
    </citation>
    <scope>NUCLEOTIDE SEQUENCE [LARGE SCALE GENOMIC DNA]</scope>
    <source>
        <strain evidence="4">JN3 / isolate v23.1.3 / race Av1-4-5-6-7-8</strain>
    </source>
</reference>
<dbReference type="VEuPathDB" id="FungiDB:LEMA_uP027140.1"/>
<sequence>MTWRDSWALLIYPALLPTRDATCYRDGAGSRRNRRGWGEQKRTSVLRRPPHADIREKGQKCVHQKSVSHW</sequence>
<evidence type="ECO:0000256" key="1">
    <source>
        <dbReference type="SAM" id="MobiDB-lite"/>
    </source>
</evidence>
<gene>
    <name evidence="3" type="ORF">LEMA_uP027140.1</name>
</gene>
<feature type="region of interest" description="Disordered" evidence="1">
    <location>
        <begin position="27"/>
        <end position="70"/>
    </location>
</feature>
<accession>E4ZVD6</accession>
<evidence type="ECO:0000313" key="4">
    <source>
        <dbReference type="Proteomes" id="UP000002668"/>
    </source>
</evidence>
<dbReference type="InParanoid" id="E4ZVD6"/>
<organism evidence="4">
    <name type="scientific">Leptosphaeria maculans (strain JN3 / isolate v23.1.3 / race Av1-4-5-6-7-8)</name>
    <name type="common">Blackleg fungus</name>
    <name type="synonym">Phoma lingam</name>
    <dbReference type="NCBI Taxonomy" id="985895"/>
    <lineage>
        <taxon>Eukaryota</taxon>
        <taxon>Fungi</taxon>
        <taxon>Dikarya</taxon>
        <taxon>Ascomycota</taxon>
        <taxon>Pezizomycotina</taxon>
        <taxon>Dothideomycetes</taxon>
        <taxon>Pleosporomycetidae</taxon>
        <taxon>Pleosporales</taxon>
        <taxon>Pleosporineae</taxon>
        <taxon>Leptosphaeriaceae</taxon>
        <taxon>Plenodomus</taxon>
        <taxon>Plenodomus lingam/Leptosphaeria maculans species complex</taxon>
    </lineage>
</organism>
<proteinExistence type="predicted"/>
<dbReference type="EMBL" id="FP929127">
    <property type="protein sequence ID" value="CBX95562.1"/>
    <property type="molecule type" value="Genomic_DNA"/>
</dbReference>
<evidence type="ECO:0000313" key="3">
    <source>
        <dbReference type="EMBL" id="CBX95562.1"/>
    </source>
</evidence>
<dbReference type="HOGENOM" id="CLU_2758246_0_0_1"/>